<dbReference type="InterPro" id="IPR000398">
    <property type="entry name" value="Thymidylate_synthase"/>
</dbReference>
<evidence type="ECO:0000259" key="4">
    <source>
        <dbReference type="Pfam" id="PF00303"/>
    </source>
</evidence>
<dbReference type="NCBIfam" id="TIGR03284">
    <property type="entry name" value="thym_sym"/>
    <property type="match status" value="2"/>
</dbReference>
<feature type="domain" description="Thymidylate synthase/dCMP hydroxymethylase" evidence="4">
    <location>
        <begin position="2"/>
        <end position="277"/>
    </location>
</feature>
<dbReference type="GO" id="GO:0004799">
    <property type="term" value="F:thymidylate synthase activity"/>
    <property type="evidence" value="ECO:0007669"/>
    <property type="project" value="UniProtKB-EC"/>
</dbReference>
<dbReference type="InterPro" id="IPR036926">
    <property type="entry name" value="Thymidate_synth/dCMP_Mease_sf"/>
</dbReference>
<name>A0A0F9SYZ5_9ZZZZ</name>
<dbReference type="GO" id="GO:0032259">
    <property type="term" value="P:methylation"/>
    <property type="evidence" value="ECO:0007669"/>
    <property type="project" value="UniProtKB-KW"/>
</dbReference>
<evidence type="ECO:0000313" key="5">
    <source>
        <dbReference type="EMBL" id="KKN34438.1"/>
    </source>
</evidence>
<evidence type="ECO:0000256" key="2">
    <source>
        <dbReference type="ARBA" id="ARBA00022603"/>
    </source>
</evidence>
<evidence type="ECO:0000256" key="1">
    <source>
        <dbReference type="ARBA" id="ARBA00011947"/>
    </source>
</evidence>
<sequence length="277" mass="31047">MKQYLALLQDVMANGADKGDRTGTGTRSVFGRQVRYDLAEGFPLLTTKKLHIKSILHELLWFLSGDTNIKYLQDNGVSIWNDWATPEGELGPVYGAQWRNWKGEDGQVFDQVTALVEGLKNNPNSRRHIISGWNVALLPDESKKPWENAAAGLMALPPCHLLYQFYVADGKLSASLYIRSNDLFLGNPYNTASLAFLTHMLAQQCDLAVGEIIISIGDAHIYTNHFEQVAEQVTRTPSQLPKLLIKRKPASIFDYQFDDFEIVDYQPQAHISAPIAV</sequence>
<dbReference type="PRINTS" id="PR00108">
    <property type="entry name" value="THYMDSNTHASE"/>
</dbReference>
<dbReference type="PANTHER" id="PTHR11548">
    <property type="entry name" value="THYMIDYLATE SYNTHASE 1"/>
    <property type="match status" value="1"/>
</dbReference>
<evidence type="ECO:0000256" key="3">
    <source>
        <dbReference type="ARBA" id="ARBA00022679"/>
    </source>
</evidence>
<comment type="caution">
    <text evidence="5">The sequence shown here is derived from an EMBL/GenBank/DDBJ whole genome shotgun (WGS) entry which is preliminary data.</text>
</comment>
<dbReference type="Gene3D" id="3.30.572.10">
    <property type="entry name" value="Thymidylate synthase/dCMP hydroxymethylase domain"/>
    <property type="match status" value="1"/>
</dbReference>
<protein>
    <recommendedName>
        <fullName evidence="1">thymidylate synthase</fullName>
        <ecNumber evidence="1">2.1.1.45</ecNumber>
    </recommendedName>
</protein>
<gene>
    <name evidence="5" type="ORF">LCGC14_0793670</name>
</gene>
<dbReference type="EC" id="2.1.1.45" evidence="1"/>
<dbReference type="EMBL" id="LAZR01002104">
    <property type="protein sequence ID" value="KKN34438.1"/>
    <property type="molecule type" value="Genomic_DNA"/>
</dbReference>
<dbReference type="Pfam" id="PF00303">
    <property type="entry name" value="Thymidylat_synt"/>
    <property type="match status" value="1"/>
</dbReference>
<dbReference type="GO" id="GO:0005829">
    <property type="term" value="C:cytosol"/>
    <property type="evidence" value="ECO:0007669"/>
    <property type="project" value="TreeGrafter"/>
</dbReference>
<dbReference type="NCBIfam" id="NF002497">
    <property type="entry name" value="PRK01827.1-3"/>
    <property type="match status" value="1"/>
</dbReference>
<accession>A0A0F9SYZ5</accession>
<dbReference type="SUPFAM" id="SSF55831">
    <property type="entry name" value="Thymidylate synthase/dCMP hydroxymethylase"/>
    <property type="match status" value="1"/>
</dbReference>
<dbReference type="HAMAP" id="MF_00008">
    <property type="entry name" value="Thymidy_synth_bact"/>
    <property type="match status" value="1"/>
</dbReference>
<dbReference type="PANTHER" id="PTHR11548:SF9">
    <property type="entry name" value="THYMIDYLATE SYNTHASE"/>
    <property type="match status" value="1"/>
</dbReference>
<dbReference type="GO" id="GO:0006231">
    <property type="term" value="P:dTMP biosynthetic process"/>
    <property type="evidence" value="ECO:0007669"/>
    <property type="project" value="InterPro"/>
</dbReference>
<reference evidence="5" key="1">
    <citation type="journal article" date="2015" name="Nature">
        <title>Complex archaea that bridge the gap between prokaryotes and eukaryotes.</title>
        <authorList>
            <person name="Spang A."/>
            <person name="Saw J.H."/>
            <person name="Jorgensen S.L."/>
            <person name="Zaremba-Niedzwiedzka K."/>
            <person name="Martijn J."/>
            <person name="Lind A.E."/>
            <person name="van Eijk R."/>
            <person name="Schleper C."/>
            <person name="Guy L."/>
            <person name="Ettema T.J."/>
        </authorList>
    </citation>
    <scope>NUCLEOTIDE SEQUENCE</scope>
</reference>
<dbReference type="CDD" id="cd00351">
    <property type="entry name" value="TS_Pyrimidine_HMase"/>
    <property type="match status" value="1"/>
</dbReference>
<dbReference type="AlphaFoldDB" id="A0A0F9SYZ5"/>
<keyword evidence="2" id="KW-0489">Methyltransferase</keyword>
<dbReference type="InterPro" id="IPR023451">
    <property type="entry name" value="Thymidate_synth/dCMP_Mease_dom"/>
</dbReference>
<keyword evidence="3" id="KW-0808">Transferase</keyword>
<dbReference type="InterPro" id="IPR045097">
    <property type="entry name" value="Thymidate_synth/dCMP_Mease"/>
</dbReference>
<proteinExistence type="inferred from homology"/>
<organism evidence="5">
    <name type="scientific">marine sediment metagenome</name>
    <dbReference type="NCBI Taxonomy" id="412755"/>
    <lineage>
        <taxon>unclassified sequences</taxon>
        <taxon>metagenomes</taxon>
        <taxon>ecological metagenomes</taxon>
    </lineage>
</organism>